<dbReference type="Pfam" id="PF08945">
    <property type="entry name" value="Bclx_interact"/>
    <property type="match status" value="1"/>
</dbReference>
<evidence type="ECO:0000313" key="4">
    <source>
        <dbReference type="Proteomes" id="UP000829720"/>
    </source>
</evidence>
<evidence type="ECO:0000256" key="1">
    <source>
        <dbReference type="SAM" id="MobiDB-lite"/>
    </source>
</evidence>
<dbReference type="InterPro" id="IPR015040">
    <property type="entry name" value="Bcl-x_interacting_BH3_dom"/>
</dbReference>
<keyword evidence="4" id="KW-1185">Reference proteome</keyword>
<protein>
    <recommendedName>
        <fullName evidence="2">Bcl-x interacting BH3 domain-containing protein</fullName>
    </recommendedName>
</protein>
<organism evidence="3 4">
    <name type="scientific">Albula goreensis</name>
    <dbReference type="NCBI Taxonomy" id="1534307"/>
    <lineage>
        <taxon>Eukaryota</taxon>
        <taxon>Metazoa</taxon>
        <taxon>Chordata</taxon>
        <taxon>Craniata</taxon>
        <taxon>Vertebrata</taxon>
        <taxon>Euteleostomi</taxon>
        <taxon>Actinopterygii</taxon>
        <taxon>Neopterygii</taxon>
        <taxon>Teleostei</taxon>
        <taxon>Albuliformes</taxon>
        <taxon>Albulidae</taxon>
        <taxon>Albula</taxon>
    </lineage>
</organism>
<comment type="caution">
    <text evidence="3">The sequence shown here is derived from an EMBL/GenBank/DDBJ whole genome shotgun (WGS) entry which is preliminary data.</text>
</comment>
<evidence type="ECO:0000313" key="3">
    <source>
        <dbReference type="EMBL" id="KAI1896966.1"/>
    </source>
</evidence>
<sequence>MSDPRGQNQTNGMETGDSSPNPAEIRQHGDEDPFPMGGIMIPPGLLGYQSRSPLFRTLSTASSGYFSFEYDSQPNSPLMTHHKSTQTRSPSCQAIVHAQQRLAQVQENYEIHLDPRCAFSQQFLSLSADMPSEQWVGRELQRIGDEFNHYYTHRAGVRNRNDWAAPRHPQRDWRERTLWLWVAFLVGRLLQIILRRR</sequence>
<accession>A0A8T3DLQ1</accession>
<name>A0A8T3DLQ1_9TELE</name>
<gene>
    <name evidence="3" type="ORF">AGOR_G00100350</name>
</gene>
<feature type="domain" description="Bcl-x interacting BH3" evidence="2">
    <location>
        <begin position="122"/>
        <end position="154"/>
    </location>
</feature>
<dbReference type="OrthoDB" id="8441539at2759"/>
<dbReference type="AlphaFoldDB" id="A0A8T3DLQ1"/>
<dbReference type="EMBL" id="JAERUA010000008">
    <property type="protein sequence ID" value="KAI1896966.1"/>
    <property type="molecule type" value="Genomic_DNA"/>
</dbReference>
<feature type="compositionally biased region" description="Polar residues" evidence="1">
    <location>
        <begin position="1"/>
        <end position="21"/>
    </location>
</feature>
<dbReference type="Proteomes" id="UP000829720">
    <property type="component" value="Unassembled WGS sequence"/>
</dbReference>
<feature type="region of interest" description="Disordered" evidence="1">
    <location>
        <begin position="1"/>
        <end position="40"/>
    </location>
</feature>
<proteinExistence type="predicted"/>
<reference evidence="3" key="1">
    <citation type="submission" date="2021-01" db="EMBL/GenBank/DDBJ databases">
        <authorList>
            <person name="Zahm M."/>
            <person name="Roques C."/>
            <person name="Cabau C."/>
            <person name="Klopp C."/>
            <person name="Donnadieu C."/>
            <person name="Jouanno E."/>
            <person name="Lampietro C."/>
            <person name="Louis A."/>
            <person name="Herpin A."/>
            <person name="Echchiki A."/>
            <person name="Berthelot C."/>
            <person name="Parey E."/>
            <person name="Roest-Crollius H."/>
            <person name="Braasch I."/>
            <person name="Postlethwait J."/>
            <person name="Bobe J."/>
            <person name="Montfort J."/>
            <person name="Bouchez O."/>
            <person name="Begum T."/>
            <person name="Mejri S."/>
            <person name="Adams A."/>
            <person name="Chen W.-J."/>
            <person name="Guiguen Y."/>
        </authorList>
    </citation>
    <scope>NUCLEOTIDE SEQUENCE</scope>
    <source>
        <tissue evidence="3">Blood</tissue>
    </source>
</reference>
<evidence type="ECO:0000259" key="2">
    <source>
        <dbReference type="Pfam" id="PF08945"/>
    </source>
</evidence>